<evidence type="ECO:0000313" key="2">
    <source>
        <dbReference type="Proteomes" id="UP000053573"/>
    </source>
</evidence>
<protein>
    <recommendedName>
        <fullName evidence="3">Aminoglycoside phosphotransferase domain-containing protein</fullName>
    </recommendedName>
</protein>
<name>A0A0H1BR24_9EURO</name>
<reference evidence="2" key="1">
    <citation type="journal article" date="2015" name="PLoS Genet.">
        <title>The dynamic genome and transcriptome of the human fungal pathogen Blastomyces and close relative Emmonsia.</title>
        <authorList>
            <person name="Munoz J.F."/>
            <person name="Gauthier G.M."/>
            <person name="Desjardins C.A."/>
            <person name="Gallo J.E."/>
            <person name="Holder J."/>
            <person name="Sullivan T.D."/>
            <person name="Marty A.J."/>
            <person name="Carmen J.C."/>
            <person name="Chen Z."/>
            <person name="Ding L."/>
            <person name="Gujja S."/>
            <person name="Magrini V."/>
            <person name="Misas E."/>
            <person name="Mitreva M."/>
            <person name="Priest M."/>
            <person name="Saif S."/>
            <person name="Whiston E.A."/>
            <person name="Young S."/>
            <person name="Zeng Q."/>
            <person name="Goldman W.E."/>
            <person name="Mardis E.R."/>
            <person name="Taylor J.W."/>
            <person name="McEwen J.G."/>
            <person name="Clay O.K."/>
            <person name="Klein B.S."/>
            <person name="Cuomo C.A."/>
        </authorList>
    </citation>
    <scope>NUCLEOTIDE SEQUENCE [LARGE SCALE GENOMIC DNA]</scope>
    <source>
        <strain evidence="2">UAMH 139</strain>
    </source>
</reference>
<evidence type="ECO:0000313" key="1">
    <source>
        <dbReference type="EMBL" id="KLJ13487.1"/>
    </source>
</evidence>
<dbReference type="OrthoDB" id="3645574at2759"/>
<keyword evidence="2" id="KW-1185">Reference proteome</keyword>
<organism evidence="1 2">
    <name type="scientific">Blastomyces silverae</name>
    <dbReference type="NCBI Taxonomy" id="2060906"/>
    <lineage>
        <taxon>Eukaryota</taxon>
        <taxon>Fungi</taxon>
        <taxon>Dikarya</taxon>
        <taxon>Ascomycota</taxon>
        <taxon>Pezizomycotina</taxon>
        <taxon>Eurotiomycetes</taxon>
        <taxon>Eurotiomycetidae</taxon>
        <taxon>Onygenales</taxon>
        <taxon>Ajellomycetaceae</taxon>
        <taxon>Blastomyces</taxon>
    </lineage>
</organism>
<dbReference type="SUPFAM" id="SSF56112">
    <property type="entry name" value="Protein kinase-like (PK-like)"/>
    <property type="match status" value="1"/>
</dbReference>
<gene>
    <name evidence="1" type="ORF">EMPG_09403</name>
</gene>
<dbReference type="Proteomes" id="UP000053573">
    <property type="component" value="Unassembled WGS sequence"/>
</dbReference>
<dbReference type="PANTHER" id="PTHR21310">
    <property type="entry name" value="AMINOGLYCOSIDE PHOSPHOTRANSFERASE-RELATED-RELATED"/>
    <property type="match status" value="1"/>
</dbReference>
<dbReference type="STRING" id="2060906.A0A0H1BR24"/>
<comment type="caution">
    <text evidence="1">The sequence shown here is derived from an EMBL/GenBank/DDBJ whole genome shotgun (WGS) entry which is preliminary data.</text>
</comment>
<accession>A0A0H1BR24</accession>
<evidence type="ECO:0008006" key="3">
    <source>
        <dbReference type="Google" id="ProtNLM"/>
    </source>
</evidence>
<dbReference type="InterPro" id="IPR011009">
    <property type="entry name" value="Kinase-like_dom_sf"/>
</dbReference>
<sequence length="489" mass="56678">MPMTRSLLGKQFTYSEARKEETLNFLQELTYVTKAAAFRDHIELKSPLMKAIIAHHLCLSSAACEVHISNRSEWLNCSFNLSVPVSIQRSGRESSRLLIRFPLPYKVAGPDNGDEKTKCEAATYAWFNKECPDIPIASLHGFGLSTGQRCSVPCCYMRHQASTLDGLGVGYMLFDNVKDGKMLSLSYAERCHDTTLRRNLFRDLARIQLVLSRKPLPCIGSLTINDDSILDINNRPLTLEICHLENENIPIDTQRKTTYSTVDTYIHDLLSVHDNRLRYQLNRASSMKDCISQMCALTTMRTLRSGPFVLTLTDLHASNFFVDDNWHITKLIDLEWACVRPIEMQHPPYWLTSQAVDRIDETQYNEMCTEFIDVFEQMEKTMLSGDERSIAIIGCDFSYTELLKRLWEKGTFWYCFALDSLTELHRIFYHRMRPRYQIPYSQSQESKFDTGFYITTPTFWCLKAWDFAKSKVKDKEKYDEQLRDAFQVS</sequence>
<dbReference type="EMBL" id="LDEV01000313">
    <property type="protein sequence ID" value="KLJ13487.1"/>
    <property type="molecule type" value="Genomic_DNA"/>
</dbReference>
<proteinExistence type="predicted"/>
<dbReference type="PANTHER" id="PTHR21310:SF37">
    <property type="entry name" value="AMINOGLYCOSIDE PHOSPHOTRANSFERASE DOMAIN-CONTAINING PROTEIN"/>
    <property type="match status" value="1"/>
</dbReference>
<dbReference type="InterPro" id="IPR051678">
    <property type="entry name" value="AGP_Transferase"/>
</dbReference>
<dbReference type="AlphaFoldDB" id="A0A0H1BR24"/>